<dbReference type="Pfam" id="PF00534">
    <property type="entry name" value="Glycos_transf_1"/>
    <property type="match status" value="1"/>
</dbReference>
<dbReference type="AlphaFoldDB" id="A0A926XSY0"/>
<dbReference type="Pfam" id="PF13439">
    <property type="entry name" value="Glyco_transf_4"/>
    <property type="match status" value="1"/>
</dbReference>
<proteinExistence type="predicted"/>
<gene>
    <name evidence="4" type="ORF">IC229_02560</name>
</gene>
<dbReference type="RefSeq" id="WP_190885366.1">
    <property type="nucleotide sequence ID" value="NZ_JACWZY010000002.1"/>
</dbReference>
<dbReference type="PANTHER" id="PTHR46401:SF2">
    <property type="entry name" value="GLYCOSYLTRANSFERASE WBBK-RELATED"/>
    <property type="match status" value="1"/>
</dbReference>
<protein>
    <submittedName>
        <fullName evidence="4">Glycosyltransferase family 4 protein</fullName>
    </submittedName>
</protein>
<evidence type="ECO:0000259" key="2">
    <source>
        <dbReference type="Pfam" id="PF00534"/>
    </source>
</evidence>
<dbReference type="CDD" id="cd03809">
    <property type="entry name" value="GT4_MtfB-like"/>
    <property type="match status" value="1"/>
</dbReference>
<feature type="domain" description="Glycosyl transferase family 1" evidence="2">
    <location>
        <begin position="166"/>
        <end position="303"/>
    </location>
</feature>
<dbReference type="EMBL" id="JACWZY010000002">
    <property type="protein sequence ID" value="MBD2699503.1"/>
    <property type="molecule type" value="Genomic_DNA"/>
</dbReference>
<evidence type="ECO:0000313" key="5">
    <source>
        <dbReference type="Proteomes" id="UP000598820"/>
    </source>
</evidence>
<dbReference type="Gene3D" id="3.40.50.2000">
    <property type="entry name" value="Glycogen Phosphorylase B"/>
    <property type="match status" value="2"/>
</dbReference>
<evidence type="ECO:0000256" key="1">
    <source>
        <dbReference type="ARBA" id="ARBA00022679"/>
    </source>
</evidence>
<dbReference type="InterPro" id="IPR028098">
    <property type="entry name" value="Glyco_trans_4-like_N"/>
</dbReference>
<dbReference type="GO" id="GO:0016757">
    <property type="term" value="F:glycosyltransferase activity"/>
    <property type="evidence" value="ECO:0007669"/>
    <property type="project" value="InterPro"/>
</dbReference>
<comment type="caution">
    <text evidence="4">The sequence shown here is derived from an EMBL/GenBank/DDBJ whole genome shotgun (WGS) entry which is preliminary data.</text>
</comment>
<reference evidence="4" key="1">
    <citation type="submission" date="2020-09" db="EMBL/GenBank/DDBJ databases">
        <authorList>
            <person name="Kim M.K."/>
        </authorList>
    </citation>
    <scope>NUCLEOTIDE SEQUENCE</scope>
    <source>
        <strain evidence="4">BT702</strain>
    </source>
</reference>
<sequence length="352" mass="40639">MPSLFLDTERMANLNSGLGQLCLHLGRELVRQKPADWDITFLVKRHQVGTFGPIANYRVATRWGRVWRWWKYDVWHCPYQDTRFYPTRATKFVYTILDFNYLSLPQYSEQRKDRRKQHYQSMASKAQVITTISEYVAKDVPQRLNVAPTTPIRTIYCGVDIPDDRQMAEPAVKPSGPFLFFIGMLQSYKNVHTMLPILAANPNLWLVLAGPDKPEYSQQIWEQARELGVADRLMMPGAIDESTKWWFYANCEAFVFPSLMEGFGIPVVEAMAFGKPVFSSSLTSLPEVGGTEAFYFPSFEAAAVVDTYQKGMETYRNDPAMPERLKGQSAKFRWEIAAATYWQLYQDLLREK</sequence>
<dbReference type="Proteomes" id="UP000598820">
    <property type="component" value="Unassembled WGS sequence"/>
</dbReference>
<dbReference type="InterPro" id="IPR001296">
    <property type="entry name" value="Glyco_trans_1"/>
</dbReference>
<organism evidence="4 5">
    <name type="scientific">Spirosoma profusum</name>
    <dbReference type="NCBI Taxonomy" id="2771354"/>
    <lineage>
        <taxon>Bacteria</taxon>
        <taxon>Pseudomonadati</taxon>
        <taxon>Bacteroidota</taxon>
        <taxon>Cytophagia</taxon>
        <taxon>Cytophagales</taxon>
        <taxon>Cytophagaceae</taxon>
        <taxon>Spirosoma</taxon>
    </lineage>
</organism>
<keyword evidence="1" id="KW-0808">Transferase</keyword>
<dbReference type="SUPFAM" id="SSF53756">
    <property type="entry name" value="UDP-Glycosyltransferase/glycogen phosphorylase"/>
    <property type="match status" value="1"/>
</dbReference>
<accession>A0A926XSY0</accession>
<dbReference type="PANTHER" id="PTHR46401">
    <property type="entry name" value="GLYCOSYLTRANSFERASE WBBK-RELATED"/>
    <property type="match status" value="1"/>
</dbReference>
<name>A0A926XSY0_9BACT</name>
<evidence type="ECO:0000259" key="3">
    <source>
        <dbReference type="Pfam" id="PF13439"/>
    </source>
</evidence>
<feature type="domain" description="Glycosyltransferase subfamily 4-like N-terminal" evidence="3">
    <location>
        <begin position="53"/>
        <end position="161"/>
    </location>
</feature>
<keyword evidence="5" id="KW-1185">Reference proteome</keyword>
<evidence type="ECO:0000313" key="4">
    <source>
        <dbReference type="EMBL" id="MBD2699503.1"/>
    </source>
</evidence>